<dbReference type="AlphaFoldDB" id="A0A3Q2DI05"/>
<dbReference type="Ensembl" id="ENSCVAT00000027822.1">
    <property type="protein sequence ID" value="ENSCVAP00000018788.1"/>
    <property type="gene ID" value="ENSCVAG00000022095.1"/>
</dbReference>
<dbReference type="InterPro" id="IPR030542">
    <property type="entry name" value="Tac2-N"/>
</dbReference>
<evidence type="ECO:0000313" key="4">
    <source>
        <dbReference type="Proteomes" id="UP000265020"/>
    </source>
</evidence>
<evidence type="ECO:0000313" key="3">
    <source>
        <dbReference type="Ensembl" id="ENSCVAP00000018788.1"/>
    </source>
</evidence>
<dbReference type="Gene3D" id="2.60.40.150">
    <property type="entry name" value="C2 domain"/>
    <property type="match status" value="2"/>
</dbReference>
<sequence length="462" mass="52047">MEFLKNCCKNLSKRNTNEQETQVIKMKVAPKELTATGELLNDSNKSQLTQDYLISKQPPGGKEVPFVVPTFKATYVQPPNRKFSNQQPGLQSSARSTFTARKADLLGTSFFPYNSESIFHQGNMLAYISPGSTRRNQQRNLPQSTGQINQQRRSSSTLDLNAPQGRTQRIDSLCSTISSTSMERSLESIALSGDEQELGKVCVRLRYQQDVEQVWITLVQCSDLCVRPDEEQKIGIKAIITVPKPIHFKTSLKEYHQDVTIMETFVFALRLQQLQRSALVLQLQTNNPRKRTVAECVLSLQQLSAEETEHWLDLKQPSKSSVCNSELHISTLFQPVSGRIQLKVLEAKNLPPSSSPLPQVFFVKVEMQQLGQGAIKKKTQALKASSGKCRWDETFPFLLASLEHACLLSLRLYSCNSVRRKQCLGQVQLGFDSPLPAAVEQWKETMAHPEKVVTAWHRLSPT</sequence>
<dbReference type="InterPro" id="IPR000008">
    <property type="entry name" value="C2_dom"/>
</dbReference>
<dbReference type="STRING" id="28743.ENSCVAP00000018788"/>
<evidence type="ECO:0000259" key="2">
    <source>
        <dbReference type="PROSITE" id="PS50004"/>
    </source>
</evidence>
<dbReference type="OMA" id="QSSARCT"/>
<dbReference type="SUPFAM" id="SSF49562">
    <property type="entry name" value="C2 domain (Calcium/lipid-binding domain, CaLB)"/>
    <property type="match status" value="2"/>
</dbReference>
<keyword evidence="4" id="KW-1185">Reference proteome</keyword>
<evidence type="ECO:0000256" key="1">
    <source>
        <dbReference type="SAM" id="MobiDB-lite"/>
    </source>
</evidence>
<dbReference type="PANTHER" id="PTHR46887">
    <property type="entry name" value="TANDEM C2 DOMAINS NUCLEAR PROTEIN"/>
    <property type="match status" value="1"/>
</dbReference>
<dbReference type="PANTHER" id="PTHR46887:SF1">
    <property type="entry name" value="TANDEM C2 DOMAINS NUCLEAR PROTEIN"/>
    <property type="match status" value="1"/>
</dbReference>
<dbReference type="Pfam" id="PF00168">
    <property type="entry name" value="C2"/>
    <property type="match status" value="1"/>
</dbReference>
<dbReference type="OrthoDB" id="9936710at2759"/>
<organism evidence="3 4">
    <name type="scientific">Cyprinodon variegatus</name>
    <name type="common">Sheepshead minnow</name>
    <dbReference type="NCBI Taxonomy" id="28743"/>
    <lineage>
        <taxon>Eukaryota</taxon>
        <taxon>Metazoa</taxon>
        <taxon>Chordata</taxon>
        <taxon>Craniata</taxon>
        <taxon>Vertebrata</taxon>
        <taxon>Euteleostomi</taxon>
        <taxon>Actinopterygii</taxon>
        <taxon>Neopterygii</taxon>
        <taxon>Teleostei</taxon>
        <taxon>Neoteleostei</taxon>
        <taxon>Acanthomorphata</taxon>
        <taxon>Ovalentaria</taxon>
        <taxon>Atherinomorphae</taxon>
        <taxon>Cyprinodontiformes</taxon>
        <taxon>Cyprinodontidae</taxon>
        <taxon>Cyprinodon</taxon>
    </lineage>
</organism>
<proteinExistence type="predicted"/>
<dbReference type="KEGG" id="cvg:107094485"/>
<name>A0A3Q2DI05_CYPVA</name>
<dbReference type="Proteomes" id="UP000265020">
    <property type="component" value="Unassembled WGS sequence"/>
</dbReference>
<dbReference type="InterPro" id="IPR035892">
    <property type="entry name" value="C2_domain_sf"/>
</dbReference>
<dbReference type="GeneTree" id="ENSGT00390000009196"/>
<feature type="domain" description="C2" evidence="2">
    <location>
        <begin position="321"/>
        <end position="443"/>
    </location>
</feature>
<reference evidence="3" key="2">
    <citation type="submission" date="2025-09" db="UniProtKB">
        <authorList>
            <consortium name="Ensembl"/>
        </authorList>
    </citation>
    <scope>IDENTIFICATION</scope>
</reference>
<dbReference type="PROSITE" id="PS50004">
    <property type="entry name" value="C2"/>
    <property type="match status" value="1"/>
</dbReference>
<reference evidence="3" key="1">
    <citation type="submission" date="2025-08" db="UniProtKB">
        <authorList>
            <consortium name="Ensembl"/>
        </authorList>
    </citation>
    <scope>IDENTIFICATION</scope>
</reference>
<dbReference type="RefSeq" id="XP_015245576.1">
    <property type="nucleotide sequence ID" value="XM_015390090.1"/>
</dbReference>
<feature type="region of interest" description="Disordered" evidence="1">
    <location>
        <begin position="132"/>
        <end position="162"/>
    </location>
</feature>
<dbReference type="GeneID" id="107094485"/>
<dbReference type="GO" id="GO:0005634">
    <property type="term" value="C:nucleus"/>
    <property type="evidence" value="ECO:0007669"/>
    <property type="project" value="InterPro"/>
</dbReference>
<accession>A0A3Q2DI05</accession>
<dbReference type="CTD" id="123036"/>
<protein>
    <submittedName>
        <fullName evidence="3">Tandem C2 domains, nuclear</fullName>
    </submittedName>
</protein>
<dbReference type="SMART" id="SM00239">
    <property type="entry name" value="C2"/>
    <property type="match status" value="1"/>
</dbReference>